<evidence type="ECO:0000256" key="1">
    <source>
        <dbReference type="ARBA" id="ARBA00022603"/>
    </source>
</evidence>
<comment type="caution">
    <text evidence="5">The sequence shown here is derived from an EMBL/GenBank/DDBJ whole genome shotgun (WGS) entry which is preliminary data.</text>
</comment>
<dbReference type="Proteomes" id="UP000288216">
    <property type="component" value="Unassembled WGS sequence"/>
</dbReference>
<dbReference type="SUPFAM" id="SSF53335">
    <property type="entry name" value="S-adenosyl-L-methionine-dependent methyltransferases"/>
    <property type="match status" value="1"/>
</dbReference>
<feature type="domain" description="Protein arginine N-methyltransferase" evidence="4">
    <location>
        <begin position="5"/>
        <end position="71"/>
    </location>
</feature>
<dbReference type="Pfam" id="PF22528">
    <property type="entry name" value="PRMT_C"/>
    <property type="match status" value="1"/>
</dbReference>
<dbReference type="AlphaFoldDB" id="A0A401P9Y8"/>
<evidence type="ECO:0000313" key="6">
    <source>
        <dbReference type="Proteomes" id="UP000288216"/>
    </source>
</evidence>
<dbReference type="GO" id="GO:0005634">
    <property type="term" value="C:nucleus"/>
    <property type="evidence" value="ECO:0007669"/>
    <property type="project" value="TreeGrafter"/>
</dbReference>
<evidence type="ECO:0000256" key="3">
    <source>
        <dbReference type="ARBA" id="ARBA00022691"/>
    </source>
</evidence>
<accession>A0A401P9Y8</accession>
<organism evidence="5 6">
    <name type="scientific">Scyliorhinus torazame</name>
    <name type="common">Cloudy catshark</name>
    <name type="synonym">Catulus torazame</name>
    <dbReference type="NCBI Taxonomy" id="75743"/>
    <lineage>
        <taxon>Eukaryota</taxon>
        <taxon>Metazoa</taxon>
        <taxon>Chordata</taxon>
        <taxon>Craniata</taxon>
        <taxon>Vertebrata</taxon>
        <taxon>Chondrichthyes</taxon>
        <taxon>Elasmobranchii</taxon>
        <taxon>Galeomorphii</taxon>
        <taxon>Galeoidea</taxon>
        <taxon>Carcharhiniformes</taxon>
        <taxon>Scyliorhinidae</taxon>
        <taxon>Scyliorhinus</taxon>
    </lineage>
</organism>
<dbReference type="GO" id="GO:0032259">
    <property type="term" value="P:methylation"/>
    <property type="evidence" value="ECO:0007669"/>
    <property type="project" value="UniProtKB-KW"/>
</dbReference>
<feature type="non-terminal residue" evidence="5">
    <location>
        <position position="1"/>
    </location>
</feature>
<dbReference type="InterPro" id="IPR055135">
    <property type="entry name" value="PRMT_dom"/>
</dbReference>
<reference evidence="5 6" key="1">
    <citation type="journal article" date="2018" name="Nat. Ecol. Evol.">
        <title>Shark genomes provide insights into elasmobranch evolution and the origin of vertebrates.</title>
        <authorList>
            <person name="Hara Y"/>
            <person name="Yamaguchi K"/>
            <person name="Onimaru K"/>
            <person name="Kadota M"/>
            <person name="Koyanagi M"/>
            <person name="Keeley SD"/>
            <person name="Tatsumi K"/>
            <person name="Tanaka K"/>
            <person name="Motone F"/>
            <person name="Kageyama Y"/>
            <person name="Nozu R"/>
            <person name="Adachi N"/>
            <person name="Nishimura O"/>
            <person name="Nakagawa R"/>
            <person name="Tanegashima C"/>
            <person name="Kiyatake I"/>
            <person name="Matsumoto R"/>
            <person name="Murakumo K"/>
            <person name="Nishida K"/>
            <person name="Terakita A"/>
            <person name="Kuratani S"/>
            <person name="Sato K"/>
            <person name="Hyodo S Kuraku.S."/>
        </authorList>
    </citation>
    <scope>NUCLEOTIDE SEQUENCE [LARGE SCALE GENOMIC DNA]</scope>
</reference>
<dbReference type="InterPro" id="IPR029063">
    <property type="entry name" value="SAM-dependent_MTases_sf"/>
</dbReference>
<protein>
    <recommendedName>
        <fullName evidence="4">Protein arginine N-methyltransferase domain-containing protein</fullName>
    </recommendedName>
</protein>
<keyword evidence="6" id="KW-1185">Reference proteome</keyword>
<keyword evidence="1" id="KW-0489">Methyltransferase</keyword>
<sequence length="82" mass="9320">AISGHFDILFEKNCSNKVMFSTGPRSPQTHWKQAVFLLEQPIKVKKGDILQGKIACCKNRKDPRSLMITISINNVKQTYSLQ</sequence>
<dbReference type="PANTHER" id="PTHR11006:SF53">
    <property type="entry name" value="PROTEIN ARGININE N-METHYLTRANSFERASE 3"/>
    <property type="match status" value="1"/>
</dbReference>
<dbReference type="GO" id="GO:0016274">
    <property type="term" value="F:protein-arginine N-methyltransferase activity"/>
    <property type="evidence" value="ECO:0007669"/>
    <property type="project" value="InterPro"/>
</dbReference>
<proteinExistence type="predicted"/>
<dbReference type="OrthoDB" id="7848332at2759"/>
<evidence type="ECO:0000313" key="5">
    <source>
        <dbReference type="EMBL" id="GCB69912.1"/>
    </source>
</evidence>
<dbReference type="Gene3D" id="2.70.160.11">
    <property type="entry name" value="Hnrnp arginine n-methyltransferase1"/>
    <property type="match status" value="1"/>
</dbReference>
<keyword evidence="3" id="KW-0949">S-adenosyl-L-methionine</keyword>
<dbReference type="GO" id="GO:0042054">
    <property type="term" value="F:histone methyltransferase activity"/>
    <property type="evidence" value="ECO:0007669"/>
    <property type="project" value="TreeGrafter"/>
</dbReference>
<evidence type="ECO:0000256" key="2">
    <source>
        <dbReference type="ARBA" id="ARBA00022679"/>
    </source>
</evidence>
<dbReference type="InterPro" id="IPR025799">
    <property type="entry name" value="Arg_MeTrfase"/>
</dbReference>
<keyword evidence="2" id="KW-0808">Transferase</keyword>
<gene>
    <name evidence="5" type="ORF">scyTo_0008471</name>
</gene>
<dbReference type="PANTHER" id="PTHR11006">
    <property type="entry name" value="PROTEIN ARGININE N-METHYLTRANSFERASE"/>
    <property type="match status" value="1"/>
</dbReference>
<name>A0A401P9Y8_SCYTO</name>
<dbReference type="STRING" id="75743.A0A401P9Y8"/>
<evidence type="ECO:0000259" key="4">
    <source>
        <dbReference type="Pfam" id="PF22528"/>
    </source>
</evidence>
<dbReference type="EMBL" id="BFAA01003248">
    <property type="protein sequence ID" value="GCB69912.1"/>
    <property type="molecule type" value="Genomic_DNA"/>
</dbReference>